<dbReference type="NCBIfam" id="NF045613">
    <property type="entry name" value="PA1571_fam"/>
    <property type="match status" value="1"/>
</dbReference>
<sequence length="65" mass="7201">MSLHTLKTQRASTQTINPETRDAVGYLIDEHGREIAITEQMIQLACAKLEQHWMPASAAPQAARA</sequence>
<comment type="caution">
    <text evidence="1">The sequence shown here is derived from an EMBL/GenBank/DDBJ whole genome shotgun (WGS) entry which is preliminary data.</text>
</comment>
<name>A0A0F9S688_9ZZZZ</name>
<dbReference type="AlphaFoldDB" id="A0A0F9S688"/>
<evidence type="ECO:0000313" key="1">
    <source>
        <dbReference type="EMBL" id="KKN64370.1"/>
    </source>
</evidence>
<proteinExistence type="predicted"/>
<reference evidence="1" key="1">
    <citation type="journal article" date="2015" name="Nature">
        <title>Complex archaea that bridge the gap between prokaryotes and eukaryotes.</title>
        <authorList>
            <person name="Spang A."/>
            <person name="Saw J.H."/>
            <person name="Jorgensen S.L."/>
            <person name="Zaremba-Niedzwiedzka K."/>
            <person name="Martijn J."/>
            <person name="Lind A.E."/>
            <person name="van Eijk R."/>
            <person name="Schleper C."/>
            <person name="Guy L."/>
            <person name="Ettema T.J."/>
        </authorList>
    </citation>
    <scope>NUCLEOTIDE SEQUENCE</scope>
</reference>
<protein>
    <submittedName>
        <fullName evidence="1">Uncharacterized protein</fullName>
    </submittedName>
</protein>
<gene>
    <name evidence="1" type="ORF">LCGC14_0492290</name>
</gene>
<organism evidence="1">
    <name type="scientific">marine sediment metagenome</name>
    <dbReference type="NCBI Taxonomy" id="412755"/>
    <lineage>
        <taxon>unclassified sequences</taxon>
        <taxon>metagenomes</taxon>
        <taxon>ecological metagenomes</taxon>
    </lineage>
</organism>
<accession>A0A0F9S688</accession>
<dbReference type="EMBL" id="LAZR01000557">
    <property type="protein sequence ID" value="KKN64370.1"/>
    <property type="molecule type" value="Genomic_DNA"/>
</dbReference>
<dbReference type="InterPro" id="IPR054635">
    <property type="entry name" value="PA1571-like"/>
</dbReference>